<keyword evidence="3" id="KW-1185">Reference proteome</keyword>
<evidence type="ECO:0000256" key="1">
    <source>
        <dbReference type="SAM" id="Phobius"/>
    </source>
</evidence>
<organism evidence="2 3">
    <name type="scientific">Turnera subulata</name>
    <dbReference type="NCBI Taxonomy" id="218843"/>
    <lineage>
        <taxon>Eukaryota</taxon>
        <taxon>Viridiplantae</taxon>
        <taxon>Streptophyta</taxon>
        <taxon>Embryophyta</taxon>
        <taxon>Tracheophyta</taxon>
        <taxon>Spermatophyta</taxon>
        <taxon>Magnoliopsida</taxon>
        <taxon>eudicotyledons</taxon>
        <taxon>Gunneridae</taxon>
        <taxon>Pentapetalae</taxon>
        <taxon>rosids</taxon>
        <taxon>fabids</taxon>
        <taxon>Malpighiales</taxon>
        <taxon>Passifloraceae</taxon>
        <taxon>Turnera</taxon>
    </lineage>
</organism>
<dbReference type="Pfam" id="PF12056">
    <property type="entry name" value="DUF3537"/>
    <property type="match status" value="1"/>
</dbReference>
<reference evidence="2" key="2">
    <citation type="journal article" date="2023" name="Plants (Basel)">
        <title>Annotation of the Turnera subulata (Passifloraceae) Draft Genome Reveals the S-Locus Evolved after the Divergence of Turneroideae from Passifloroideae in a Stepwise Manner.</title>
        <authorList>
            <person name="Henning P.M."/>
            <person name="Roalson E.H."/>
            <person name="Mir W."/>
            <person name="McCubbin A.G."/>
            <person name="Shore J.S."/>
        </authorList>
    </citation>
    <scope>NUCLEOTIDE SEQUENCE</scope>
    <source>
        <strain evidence="2">F60SS</strain>
    </source>
</reference>
<feature type="transmembrane region" description="Helical" evidence="1">
    <location>
        <begin position="249"/>
        <end position="267"/>
    </location>
</feature>
<feature type="transmembrane region" description="Helical" evidence="1">
    <location>
        <begin position="92"/>
        <end position="111"/>
    </location>
</feature>
<feature type="transmembrane region" description="Helical" evidence="1">
    <location>
        <begin position="143"/>
        <end position="160"/>
    </location>
</feature>
<dbReference type="AlphaFoldDB" id="A0A9Q0EXX6"/>
<keyword evidence="1" id="KW-0472">Membrane</keyword>
<dbReference type="PANTHER" id="PTHR31963:SF28">
    <property type="entry name" value="GUSTATORY RECEPTOR"/>
    <property type="match status" value="1"/>
</dbReference>
<evidence type="ECO:0000313" key="3">
    <source>
        <dbReference type="Proteomes" id="UP001141552"/>
    </source>
</evidence>
<keyword evidence="1" id="KW-0812">Transmembrane</keyword>
<feature type="transmembrane region" description="Helical" evidence="1">
    <location>
        <begin position="273"/>
        <end position="299"/>
    </location>
</feature>
<gene>
    <name evidence="2" type="ORF">Tsubulata_038432</name>
</gene>
<sequence length="396" mass="44800">MALPYTGTQNSSLTQTPLIETQEHNHTQLSKSLTRLETFLRIFGFCQYSAFSITVSWVVFLLLGIVLPVLSIHFSYCINCEKYQISIFEVEVLVFECLAAAISLLCISHNLRKYGVRKFLFVDRYHGHLSQFDDEYAKKIKEFFRLVVAWALPFLLVKTAREVVRVLYVPHDSWWQAVAIPIALIVSWIYSTVIFISGCALFNLVCNLQVLHFENYGKLLERDLDVSVYIEEHIRLTHHLSKISHRFRLFFIFELLTITASQVVALFETTGNSGIITLINGGDFVVSSVLELVGLVICLHAAAKTSHRAQSVASVATKWHSLVTCSSSDNSQAGSNHNGGEVDNPGLLRINYSESDLESVDYIPMPTNAQLTSYTFSYHKRQAFGMYLISKFTEVS</sequence>
<evidence type="ECO:0000313" key="2">
    <source>
        <dbReference type="EMBL" id="KAJ4821860.1"/>
    </source>
</evidence>
<feature type="transmembrane region" description="Helical" evidence="1">
    <location>
        <begin position="50"/>
        <end position="72"/>
    </location>
</feature>
<reference evidence="2" key="1">
    <citation type="submission" date="2022-02" db="EMBL/GenBank/DDBJ databases">
        <authorList>
            <person name="Henning P.M."/>
            <person name="McCubbin A.G."/>
            <person name="Shore J.S."/>
        </authorList>
    </citation>
    <scope>NUCLEOTIDE SEQUENCE</scope>
    <source>
        <strain evidence="2">F60SS</strain>
        <tissue evidence="2">Leaves</tissue>
    </source>
</reference>
<dbReference type="Proteomes" id="UP001141552">
    <property type="component" value="Unassembled WGS sequence"/>
</dbReference>
<dbReference type="EMBL" id="JAKUCV010007830">
    <property type="protein sequence ID" value="KAJ4821860.1"/>
    <property type="molecule type" value="Genomic_DNA"/>
</dbReference>
<dbReference type="PANTHER" id="PTHR31963">
    <property type="entry name" value="RAS GUANINE NUCLEOTIDE EXCHANGE FACTOR K"/>
    <property type="match status" value="1"/>
</dbReference>
<dbReference type="OrthoDB" id="1897957at2759"/>
<keyword evidence="1" id="KW-1133">Transmembrane helix</keyword>
<comment type="caution">
    <text evidence="2">The sequence shown here is derived from an EMBL/GenBank/DDBJ whole genome shotgun (WGS) entry which is preliminary data.</text>
</comment>
<dbReference type="InterPro" id="IPR021924">
    <property type="entry name" value="DUF3537"/>
</dbReference>
<accession>A0A9Q0EXX6</accession>
<feature type="transmembrane region" description="Helical" evidence="1">
    <location>
        <begin position="180"/>
        <end position="205"/>
    </location>
</feature>
<proteinExistence type="predicted"/>
<name>A0A9Q0EXX6_9ROSI</name>
<protein>
    <submittedName>
        <fullName evidence="2">Uncharacterized protein</fullName>
    </submittedName>
</protein>